<reference evidence="1 2" key="1">
    <citation type="journal article" date="2016" name="Int. J. Syst. Evol. Microbiol.">
        <title>Caldimicrobium thiodismutans sp. nov., a sulfur-disproportionating bacterium isolated from a hot spring, and emended description of the genus Caldimicrobium.</title>
        <authorList>
            <person name="Kojima H."/>
            <person name="Umezawa K."/>
            <person name="Fukui M."/>
        </authorList>
    </citation>
    <scope>NUCLEOTIDE SEQUENCE [LARGE SCALE GENOMIC DNA]</scope>
    <source>
        <strain evidence="1 2">TF1</strain>
    </source>
</reference>
<name>A0A0U4N0K7_9BACT</name>
<dbReference type="SUPFAM" id="SSF56784">
    <property type="entry name" value="HAD-like"/>
    <property type="match status" value="1"/>
</dbReference>
<reference evidence="2" key="2">
    <citation type="journal article" date="2016" name="Int. J. Syst. Evol. Microbiol.">
        <title>Caldimicrobium thiodismutans sp. nov., a sulfur-disproportionating bacterium isolated from a hot spring.</title>
        <authorList>
            <person name="Kojima H."/>
            <person name="Umezawa K."/>
            <person name="Fukui M."/>
        </authorList>
    </citation>
    <scope>NUCLEOTIDE SEQUENCE [LARGE SCALE GENOMIC DNA]</scope>
    <source>
        <strain evidence="2">TF1</strain>
    </source>
</reference>
<organism evidence="1 2">
    <name type="scientific">Caldimicrobium thiodismutans</name>
    <dbReference type="NCBI Taxonomy" id="1653476"/>
    <lineage>
        <taxon>Bacteria</taxon>
        <taxon>Pseudomonadati</taxon>
        <taxon>Thermodesulfobacteriota</taxon>
        <taxon>Thermodesulfobacteria</taxon>
        <taxon>Thermodesulfobacteriales</taxon>
        <taxon>Thermodesulfobacteriaceae</taxon>
        <taxon>Caldimicrobium</taxon>
    </lineage>
</organism>
<accession>A0A0U4N0K7</accession>
<dbReference type="RefSeq" id="WP_068512442.1">
    <property type="nucleotide sequence ID" value="NZ_AP014945.1"/>
</dbReference>
<dbReference type="AlphaFoldDB" id="A0A0U4N0K7"/>
<dbReference type="InterPro" id="IPR023214">
    <property type="entry name" value="HAD_sf"/>
</dbReference>
<dbReference type="Proteomes" id="UP000068196">
    <property type="component" value="Chromosome"/>
</dbReference>
<dbReference type="Gene3D" id="1.10.3870.10">
    <property type="entry name" value="AF1437-like domain superfamily"/>
    <property type="match status" value="1"/>
</dbReference>
<gene>
    <name evidence="1" type="ORF">THC_0344</name>
</gene>
<dbReference type="Gene3D" id="3.40.50.1000">
    <property type="entry name" value="HAD superfamily/HAD-like"/>
    <property type="match status" value="1"/>
</dbReference>
<dbReference type="PATRIC" id="fig|1653476.3.peg.348"/>
<evidence type="ECO:0000313" key="2">
    <source>
        <dbReference type="Proteomes" id="UP000068196"/>
    </source>
</evidence>
<sequence>MAFLAFDCEGPLTLNDNAFEFSAYLIPRGDYFFTQISRFDDYLADIKKRPGYKAGDTLKLILPFLKLFGATNKLLEEFSAKTLLFLPKVEEVLPALNKLLPTFIISTSYRPYLEALAQKLNFPLSQIFCTEVDFDKVELSASEAKILQSLYEEILKFPLIELPREAQKVEDLTPSLRNILDRLEEIFFEIIWNLDCGVFLREVNPIGGEEKSKACQIIAENLNNSLAEGFYCGDSITDVQALKLVREGGGVSLSFNGNRYALKAAEFYALSGKANLFLELARMFLEGGPLHLRKFSKNLEEDYEFGPVPEEEGDFLQLLERSEAFRKKVRGELIGALG</sequence>
<dbReference type="OrthoDB" id="9771107at2"/>
<evidence type="ECO:0008006" key="3">
    <source>
        <dbReference type="Google" id="ProtNLM"/>
    </source>
</evidence>
<dbReference type="STRING" id="1653476.THC_0344"/>
<evidence type="ECO:0000313" key="1">
    <source>
        <dbReference type="EMBL" id="BAU22742.1"/>
    </source>
</evidence>
<dbReference type="EMBL" id="AP014945">
    <property type="protein sequence ID" value="BAU22742.1"/>
    <property type="molecule type" value="Genomic_DNA"/>
</dbReference>
<dbReference type="KEGG" id="cthi:THC_0344"/>
<keyword evidence="2" id="KW-1185">Reference proteome</keyword>
<protein>
    <recommendedName>
        <fullName evidence="3">Haloacid dehalogenase</fullName>
    </recommendedName>
</protein>
<dbReference type="InterPro" id="IPR036412">
    <property type="entry name" value="HAD-like_sf"/>
</dbReference>
<proteinExistence type="predicted"/>